<dbReference type="CDD" id="cd06464">
    <property type="entry name" value="ACD_sHsps-like"/>
    <property type="match status" value="1"/>
</dbReference>
<feature type="domain" description="SHSP" evidence="5">
    <location>
        <begin position="111"/>
        <end position="224"/>
    </location>
</feature>
<proteinExistence type="inferred from homology"/>
<dbReference type="PANTHER" id="PTHR46733">
    <property type="entry name" value="26.5 KDA HEAT SHOCK PROTEIN, MITOCHONDRIAL"/>
    <property type="match status" value="1"/>
</dbReference>
<evidence type="ECO:0000313" key="7">
    <source>
        <dbReference type="Proteomes" id="UP000319836"/>
    </source>
</evidence>
<dbReference type="PANTHER" id="PTHR46733:SF4">
    <property type="entry name" value="HEAT SHOCK PROTEIN 21, CHLOROPLASTIC"/>
    <property type="match status" value="1"/>
</dbReference>
<name>A0A538U958_UNCEI</name>
<dbReference type="Proteomes" id="UP000319836">
    <property type="component" value="Unassembled WGS sequence"/>
</dbReference>
<dbReference type="SUPFAM" id="SSF49764">
    <property type="entry name" value="HSP20-like chaperones"/>
    <property type="match status" value="1"/>
</dbReference>
<dbReference type="InterPro" id="IPR002068">
    <property type="entry name" value="A-crystallin/Hsp20_dom"/>
</dbReference>
<feature type="region of interest" description="Disordered" evidence="4">
    <location>
        <begin position="1"/>
        <end position="40"/>
    </location>
</feature>
<dbReference type="EMBL" id="VBPA01000060">
    <property type="protein sequence ID" value="TMQ72432.1"/>
    <property type="molecule type" value="Genomic_DNA"/>
</dbReference>
<organism evidence="6 7">
    <name type="scientific">Eiseniibacteriota bacterium</name>
    <dbReference type="NCBI Taxonomy" id="2212470"/>
    <lineage>
        <taxon>Bacteria</taxon>
        <taxon>Candidatus Eiseniibacteriota</taxon>
    </lineage>
</organism>
<evidence type="ECO:0000256" key="2">
    <source>
        <dbReference type="PROSITE-ProRule" id="PRU00285"/>
    </source>
</evidence>
<evidence type="ECO:0000256" key="4">
    <source>
        <dbReference type="SAM" id="MobiDB-lite"/>
    </source>
</evidence>
<feature type="region of interest" description="Disordered" evidence="4">
    <location>
        <begin position="146"/>
        <end position="170"/>
    </location>
</feature>
<dbReference type="PROSITE" id="PS01031">
    <property type="entry name" value="SHSP"/>
    <property type="match status" value="1"/>
</dbReference>
<dbReference type="AlphaFoldDB" id="A0A538U958"/>
<comment type="caution">
    <text evidence="6">The sequence shown here is derived from an EMBL/GenBank/DDBJ whole genome shotgun (WGS) entry which is preliminary data.</text>
</comment>
<reference evidence="6 7" key="1">
    <citation type="journal article" date="2019" name="Nat. Microbiol.">
        <title>Mediterranean grassland soil C-N compound turnover is dependent on rainfall and depth, and is mediated by genomically divergent microorganisms.</title>
        <authorList>
            <person name="Diamond S."/>
            <person name="Andeer P.F."/>
            <person name="Li Z."/>
            <person name="Crits-Christoph A."/>
            <person name="Burstein D."/>
            <person name="Anantharaman K."/>
            <person name="Lane K.R."/>
            <person name="Thomas B.C."/>
            <person name="Pan C."/>
            <person name="Northen T.R."/>
            <person name="Banfield J.F."/>
        </authorList>
    </citation>
    <scope>NUCLEOTIDE SEQUENCE [LARGE SCALE GENOMIC DNA]</scope>
    <source>
        <strain evidence="6">WS_10</strain>
    </source>
</reference>
<sequence length="224" mass="24928">MSRVATRVPRSGARGTNRQRIDEAPHARVKNARSKEEHMNEVAAEAAQEEETIDQAIQQVENLYRKVTGKDAPPASEQPYQAIPPEKAPEQFVTEQVDRLLDALGRIGGPTRSPSWSPPLAIWEGGNEIVVRLDLPGVPQSSVQVRASSGRIEVSGHRNPRPQDRNPPLEPRYIESIYGEFRRVVPVPPDADVNRLHAQLRDGVLELHVPRQNKPSEARPVPVT</sequence>
<evidence type="ECO:0000313" key="6">
    <source>
        <dbReference type="EMBL" id="TMQ72432.1"/>
    </source>
</evidence>
<evidence type="ECO:0000256" key="3">
    <source>
        <dbReference type="RuleBase" id="RU003616"/>
    </source>
</evidence>
<dbReference type="GO" id="GO:0009408">
    <property type="term" value="P:response to heat"/>
    <property type="evidence" value="ECO:0007669"/>
    <property type="project" value="InterPro"/>
</dbReference>
<evidence type="ECO:0000256" key="1">
    <source>
        <dbReference type="ARBA" id="ARBA00023016"/>
    </source>
</evidence>
<gene>
    <name evidence="6" type="ORF">E6K80_02820</name>
</gene>
<protein>
    <submittedName>
        <fullName evidence="6">Hsp20/alpha crystallin family protein</fullName>
    </submittedName>
</protein>
<dbReference type="InterPro" id="IPR044587">
    <property type="entry name" value="HSP21-like"/>
</dbReference>
<comment type="similarity">
    <text evidence="2 3">Belongs to the small heat shock protein (HSP20) family.</text>
</comment>
<dbReference type="Gene3D" id="2.60.40.790">
    <property type="match status" value="1"/>
</dbReference>
<dbReference type="InterPro" id="IPR008978">
    <property type="entry name" value="HSP20-like_chaperone"/>
</dbReference>
<dbReference type="Pfam" id="PF00011">
    <property type="entry name" value="HSP20"/>
    <property type="match status" value="1"/>
</dbReference>
<evidence type="ECO:0000259" key="5">
    <source>
        <dbReference type="PROSITE" id="PS01031"/>
    </source>
</evidence>
<keyword evidence="1" id="KW-0346">Stress response</keyword>
<accession>A0A538U958</accession>